<feature type="coiled-coil region" evidence="8">
    <location>
        <begin position="559"/>
        <end position="586"/>
    </location>
</feature>
<comment type="subcellular location">
    <subcellularLocation>
        <location evidence="1">Membrane</location>
        <topology evidence="1">Multi-pass membrane protein</topology>
    </subcellularLocation>
</comment>
<dbReference type="Gene3D" id="1.10.287.70">
    <property type="match status" value="1"/>
</dbReference>
<dbReference type="InterPro" id="IPR027359">
    <property type="entry name" value="Volt_channel_dom_sf"/>
</dbReference>
<evidence type="ECO:0000256" key="3">
    <source>
        <dbReference type="ARBA" id="ARBA00022692"/>
    </source>
</evidence>
<feature type="transmembrane region" description="Helical" evidence="9">
    <location>
        <begin position="405"/>
        <end position="423"/>
    </location>
</feature>
<evidence type="ECO:0000256" key="4">
    <source>
        <dbReference type="ARBA" id="ARBA00022989"/>
    </source>
</evidence>
<dbReference type="PRINTS" id="PR01097">
    <property type="entry name" value="TRNSRECEPTRP"/>
</dbReference>
<evidence type="ECO:0000313" key="11">
    <source>
        <dbReference type="EMBL" id="UYV72628.1"/>
    </source>
</evidence>
<keyword evidence="3 9" id="KW-0812">Transmembrane</keyword>
<dbReference type="PANTHER" id="PTHR10117:SF80">
    <property type="entry name" value="TRANSIENT-RECEPTOR-POTENTIAL-LIKE PROTEIN"/>
    <property type="match status" value="1"/>
</dbReference>
<feature type="transmembrane region" description="Helical" evidence="9">
    <location>
        <begin position="159"/>
        <end position="178"/>
    </location>
</feature>
<feature type="transmembrane region" description="Helical" evidence="9">
    <location>
        <begin position="190"/>
        <end position="212"/>
    </location>
</feature>
<evidence type="ECO:0000256" key="8">
    <source>
        <dbReference type="SAM" id="Coils"/>
    </source>
</evidence>
<evidence type="ECO:0000256" key="2">
    <source>
        <dbReference type="ARBA" id="ARBA00022448"/>
    </source>
</evidence>
<reference evidence="11 12" key="1">
    <citation type="submission" date="2022-01" db="EMBL/GenBank/DDBJ databases">
        <title>A chromosomal length assembly of Cordylochernes scorpioides.</title>
        <authorList>
            <person name="Zeh D."/>
            <person name="Zeh J."/>
        </authorList>
    </citation>
    <scope>NUCLEOTIDE SEQUENCE [LARGE SCALE GENOMIC DNA]</scope>
    <source>
        <strain evidence="11">IN4F17</strain>
        <tissue evidence="11">Whole Body</tissue>
    </source>
</reference>
<dbReference type="Proteomes" id="UP001235939">
    <property type="component" value="Chromosome 10"/>
</dbReference>
<protein>
    <submittedName>
        <fullName evidence="11">Trp-1</fullName>
    </submittedName>
</protein>
<keyword evidence="12" id="KW-1185">Reference proteome</keyword>
<evidence type="ECO:0000256" key="9">
    <source>
        <dbReference type="SAM" id="Phobius"/>
    </source>
</evidence>
<keyword evidence="4 9" id="KW-1133">Transmembrane helix</keyword>
<keyword evidence="6 9" id="KW-0472">Membrane</keyword>
<keyword evidence="5" id="KW-0406">Ion transport</keyword>
<keyword evidence="2" id="KW-0813">Transport</keyword>
<keyword evidence="7" id="KW-0407">Ion channel</keyword>
<dbReference type="InterPro" id="IPR002153">
    <property type="entry name" value="TRPC_channel"/>
</dbReference>
<evidence type="ECO:0000313" key="12">
    <source>
        <dbReference type="Proteomes" id="UP001235939"/>
    </source>
</evidence>
<feature type="domain" description="Ion transport" evidence="10">
    <location>
        <begin position="165"/>
        <end position="437"/>
    </location>
</feature>
<dbReference type="InterPro" id="IPR005821">
    <property type="entry name" value="Ion_trans_dom"/>
</dbReference>
<evidence type="ECO:0000256" key="5">
    <source>
        <dbReference type="ARBA" id="ARBA00023065"/>
    </source>
</evidence>
<evidence type="ECO:0000256" key="1">
    <source>
        <dbReference type="ARBA" id="ARBA00004141"/>
    </source>
</evidence>
<sequence>MVCETCAQLSWELERLALQENEFKEIFQELSNQCKKYSCDLLDMCRSTEEVIAVLNRRGDGEDDDSHLTLARLKMALKYNQKQNEKSSAVCQFVAHPNCQQLLTSEWYGGLPVWRGRNWVVKVLLCVSLITCIPLIALLYLLFPRSRIGLLIRSPFMKFIYHSASFGFFLMLLVLASTRTEGSERSRQNLRGPPLSIVEWLIFFWVVGMVWSECKQLWEEGFKAYLRQWWNWLDFIMLSLYLATFSLKAVAYLYTAERFGPRTLERGHWPNNDPTLVSEGVFAVANVFSFARIIYLFQTNPHLGPLQISLGCMVIDIAKFLFIFFLVLTSFACGLNQLYWYYDANTEYCEVRPDGRPVNCQRNHDAFMTIGNTFTTLFWSLFGIGNPKSTDLVEDDRFIETVGQGLFMSYHVAAIVVLINMLIAMMTKSFQVIEDHADREWKFARSKLWMSYFDEGSTMPPPFNIIISPKSVYYFFRGLVTQCHRDIKVGQEERYVGKDRIKMNGMVPRDDTSSNTHYQEVMRRLVSRYIHQAKKQLRQGGVNEDDLLEIKQDISSLRYELREDRRNEAERNAAHMEALKQDLMHSHDWDAFKMEIVDAIRDEIKNLLQTHSPSLSSSVLYQTHLYTEF</sequence>
<evidence type="ECO:0000256" key="6">
    <source>
        <dbReference type="ARBA" id="ARBA00023136"/>
    </source>
</evidence>
<dbReference type="PANTHER" id="PTHR10117">
    <property type="entry name" value="TRANSIENT RECEPTOR POTENTIAL CHANNEL"/>
    <property type="match status" value="1"/>
</dbReference>
<feature type="transmembrane region" description="Helical" evidence="9">
    <location>
        <begin position="119"/>
        <end position="143"/>
    </location>
</feature>
<feature type="transmembrane region" description="Helical" evidence="9">
    <location>
        <begin position="232"/>
        <end position="255"/>
    </location>
</feature>
<feature type="transmembrane region" description="Helical" evidence="9">
    <location>
        <begin position="276"/>
        <end position="297"/>
    </location>
</feature>
<dbReference type="EMBL" id="CP092872">
    <property type="protein sequence ID" value="UYV72628.1"/>
    <property type="molecule type" value="Genomic_DNA"/>
</dbReference>
<gene>
    <name evidence="11" type="ORF">LAZ67_10000106</name>
</gene>
<evidence type="ECO:0000256" key="7">
    <source>
        <dbReference type="ARBA" id="ARBA00023303"/>
    </source>
</evidence>
<accession>A0ABY6KY72</accession>
<feature type="transmembrane region" description="Helical" evidence="9">
    <location>
        <begin position="317"/>
        <end position="342"/>
    </location>
</feature>
<keyword evidence="8" id="KW-0175">Coiled coil</keyword>
<name>A0ABY6KY72_9ARAC</name>
<dbReference type="Gene3D" id="1.20.120.350">
    <property type="entry name" value="Voltage-gated potassium channels. Chain C"/>
    <property type="match status" value="1"/>
</dbReference>
<evidence type="ECO:0000259" key="10">
    <source>
        <dbReference type="Pfam" id="PF00520"/>
    </source>
</evidence>
<proteinExistence type="predicted"/>
<dbReference type="Pfam" id="PF00520">
    <property type="entry name" value="Ion_trans"/>
    <property type="match status" value="1"/>
</dbReference>
<dbReference type="NCBIfam" id="TIGR00870">
    <property type="entry name" value="trp"/>
    <property type="match status" value="1"/>
</dbReference>
<feature type="transmembrane region" description="Helical" evidence="9">
    <location>
        <begin position="366"/>
        <end position="385"/>
    </location>
</feature>
<organism evidence="11 12">
    <name type="scientific">Cordylochernes scorpioides</name>
    <dbReference type="NCBI Taxonomy" id="51811"/>
    <lineage>
        <taxon>Eukaryota</taxon>
        <taxon>Metazoa</taxon>
        <taxon>Ecdysozoa</taxon>
        <taxon>Arthropoda</taxon>
        <taxon>Chelicerata</taxon>
        <taxon>Arachnida</taxon>
        <taxon>Pseudoscorpiones</taxon>
        <taxon>Cheliferoidea</taxon>
        <taxon>Chernetidae</taxon>
        <taxon>Cordylochernes</taxon>
    </lineage>
</organism>